<accession>A0A0C9N6U1</accession>
<sequence length="215" mass="24422">MNQSEEACTVVVKVLDRIKSSVNVHAANRAAREPILATTLNGGGLNPSWKTLHLVLSFYRCESLIKRYYSNKLDEARDTKEVAVHDWSGNATLEAVDSERADSSNRYPFLWDEEYRRSNVASVFDSLTRDEDFAYDPKRVNEQIKHYIRSASASSSKNIMQLMDDEQFDNGDGLLDETYYCNVAELMLLHVKANTTTVVSKVPASLTWKDKVLFL</sequence>
<dbReference type="Proteomes" id="UP000053815">
    <property type="component" value="Unassembled WGS sequence"/>
</dbReference>
<evidence type="ECO:0000313" key="2">
    <source>
        <dbReference type="Proteomes" id="UP000053815"/>
    </source>
</evidence>
<dbReference type="AlphaFoldDB" id="A0A0C9N6U1"/>
<feature type="non-terminal residue" evidence="1">
    <location>
        <position position="215"/>
    </location>
</feature>
<dbReference type="OrthoDB" id="10272007at2759"/>
<organism evidence="1">
    <name type="scientific">Mucor ambiguus</name>
    <dbReference type="NCBI Taxonomy" id="91626"/>
    <lineage>
        <taxon>Eukaryota</taxon>
        <taxon>Fungi</taxon>
        <taxon>Fungi incertae sedis</taxon>
        <taxon>Mucoromycota</taxon>
        <taxon>Mucoromycotina</taxon>
        <taxon>Mucoromycetes</taxon>
        <taxon>Mucorales</taxon>
        <taxon>Mucorineae</taxon>
        <taxon>Mucoraceae</taxon>
        <taxon>Mucor</taxon>
    </lineage>
</organism>
<reference evidence="1" key="1">
    <citation type="submission" date="2014-09" db="EMBL/GenBank/DDBJ databases">
        <title>Draft genome sequence of an oleaginous Mucoromycotina fungus Mucor ambiguus NBRC6742.</title>
        <authorList>
            <person name="Takeda I."/>
            <person name="Yamane N."/>
            <person name="Morita T."/>
            <person name="Tamano K."/>
            <person name="Machida M."/>
            <person name="Baker S."/>
            <person name="Koike H."/>
        </authorList>
    </citation>
    <scope>NUCLEOTIDE SEQUENCE</scope>
    <source>
        <strain evidence="1">NBRC 6742</strain>
    </source>
</reference>
<name>A0A0C9N6U1_9FUNG</name>
<dbReference type="EMBL" id="DF837185">
    <property type="protein sequence ID" value="GAN11757.1"/>
    <property type="molecule type" value="Genomic_DNA"/>
</dbReference>
<keyword evidence="2" id="KW-1185">Reference proteome</keyword>
<proteinExistence type="predicted"/>
<gene>
    <name evidence="1" type="ORF">MAM1_0896d11343</name>
</gene>
<protein>
    <submittedName>
        <fullName evidence="1">Uncharacterized protein</fullName>
    </submittedName>
</protein>
<evidence type="ECO:0000313" key="1">
    <source>
        <dbReference type="EMBL" id="GAN11757.1"/>
    </source>
</evidence>